<keyword evidence="4" id="KW-1133">Transmembrane helix</keyword>
<dbReference type="InterPro" id="IPR050685">
    <property type="entry name" value="LDLR"/>
</dbReference>
<comment type="caution">
    <text evidence="7">Lacks conserved residue(s) required for the propagation of feature annotation.</text>
</comment>
<evidence type="ECO:0000313" key="9">
    <source>
        <dbReference type="Proteomes" id="UP001519460"/>
    </source>
</evidence>
<keyword evidence="9" id="KW-1185">Reference proteome</keyword>
<evidence type="ECO:0000256" key="1">
    <source>
        <dbReference type="ARBA" id="ARBA00004167"/>
    </source>
</evidence>
<keyword evidence="5" id="KW-0472">Membrane</keyword>
<protein>
    <submittedName>
        <fullName evidence="8">Uncharacterized protein</fullName>
    </submittedName>
</protein>
<evidence type="ECO:0000256" key="4">
    <source>
        <dbReference type="ARBA" id="ARBA00022989"/>
    </source>
</evidence>
<comment type="caution">
    <text evidence="8">The sequence shown here is derived from an EMBL/GenBank/DDBJ whole genome shotgun (WGS) entry which is preliminary data.</text>
</comment>
<evidence type="ECO:0000313" key="8">
    <source>
        <dbReference type="EMBL" id="KAK7475621.1"/>
    </source>
</evidence>
<dbReference type="EMBL" id="JACVVK020000399">
    <property type="protein sequence ID" value="KAK7475621.1"/>
    <property type="molecule type" value="Genomic_DNA"/>
</dbReference>
<evidence type="ECO:0000256" key="7">
    <source>
        <dbReference type="PROSITE-ProRule" id="PRU00124"/>
    </source>
</evidence>
<dbReference type="Gene3D" id="4.10.400.10">
    <property type="entry name" value="Low-density Lipoprotein Receptor"/>
    <property type="match status" value="2"/>
</dbReference>
<dbReference type="PRINTS" id="PR00261">
    <property type="entry name" value="LDLRECEPTOR"/>
</dbReference>
<keyword evidence="2" id="KW-0812">Transmembrane</keyword>
<sequence length="222" mass="24780">MVRERGGESNVCEFICLRYQRTFQWYDGIIVYHPIHTIVPMGRALCGHVRKQKQGRHSRNFPALQFSVCNKLNPILCEMSPVLGGRMKSTDKPKKIPVRAPTASYAPDVTLIRCPAKHTTHVFLSCDVLSACWGQGDEPCHAPVTPLPPSFTCASGVTHVPYTLVCDFHPDCGDNSDEDFCVFPPCTPGVQFDCGRQQCVQREYRCDGAKHCLTGLDETDCF</sequence>
<dbReference type="GO" id="GO:0016020">
    <property type="term" value="C:membrane"/>
    <property type="evidence" value="ECO:0007669"/>
    <property type="project" value="UniProtKB-SubCell"/>
</dbReference>
<dbReference type="GO" id="GO:0016192">
    <property type="term" value="P:vesicle-mediated transport"/>
    <property type="evidence" value="ECO:0007669"/>
    <property type="project" value="UniProtKB-ARBA"/>
</dbReference>
<feature type="non-terminal residue" evidence="8">
    <location>
        <position position="222"/>
    </location>
</feature>
<accession>A0ABD0JLU1</accession>
<dbReference type="SUPFAM" id="SSF57424">
    <property type="entry name" value="LDL receptor-like module"/>
    <property type="match status" value="2"/>
</dbReference>
<evidence type="ECO:0000256" key="6">
    <source>
        <dbReference type="ARBA" id="ARBA00023157"/>
    </source>
</evidence>
<evidence type="ECO:0000256" key="3">
    <source>
        <dbReference type="ARBA" id="ARBA00022737"/>
    </source>
</evidence>
<gene>
    <name evidence="8" type="ORF">BaRGS_00033114</name>
</gene>
<dbReference type="AlphaFoldDB" id="A0ABD0JLU1"/>
<feature type="disulfide bond" evidence="7">
    <location>
        <begin position="206"/>
        <end position="221"/>
    </location>
</feature>
<dbReference type="PANTHER" id="PTHR24270">
    <property type="entry name" value="LOW-DENSITY LIPOPROTEIN RECEPTOR-RELATED"/>
    <property type="match status" value="1"/>
</dbReference>
<organism evidence="8 9">
    <name type="scientific">Batillaria attramentaria</name>
    <dbReference type="NCBI Taxonomy" id="370345"/>
    <lineage>
        <taxon>Eukaryota</taxon>
        <taxon>Metazoa</taxon>
        <taxon>Spiralia</taxon>
        <taxon>Lophotrochozoa</taxon>
        <taxon>Mollusca</taxon>
        <taxon>Gastropoda</taxon>
        <taxon>Caenogastropoda</taxon>
        <taxon>Sorbeoconcha</taxon>
        <taxon>Cerithioidea</taxon>
        <taxon>Batillariidae</taxon>
        <taxon>Batillaria</taxon>
    </lineage>
</organism>
<dbReference type="Proteomes" id="UP001519460">
    <property type="component" value="Unassembled WGS sequence"/>
</dbReference>
<evidence type="ECO:0000256" key="2">
    <source>
        <dbReference type="ARBA" id="ARBA00022692"/>
    </source>
</evidence>
<keyword evidence="6 7" id="KW-1015">Disulfide bond</keyword>
<comment type="subcellular location">
    <subcellularLocation>
        <location evidence="1">Membrane</location>
        <topology evidence="1">Single-pass membrane protein</topology>
    </subcellularLocation>
</comment>
<dbReference type="Pfam" id="PF00057">
    <property type="entry name" value="Ldl_recept_a"/>
    <property type="match status" value="2"/>
</dbReference>
<evidence type="ECO:0000256" key="5">
    <source>
        <dbReference type="ARBA" id="ARBA00023136"/>
    </source>
</evidence>
<proteinExistence type="predicted"/>
<name>A0ABD0JLU1_9CAEN</name>
<feature type="disulfide bond" evidence="7">
    <location>
        <begin position="194"/>
        <end position="212"/>
    </location>
</feature>
<dbReference type="InterPro" id="IPR002172">
    <property type="entry name" value="LDrepeatLR_classA_rpt"/>
</dbReference>
<reference evidence="8 9" key="1">
    <citation type="journal article" date="2023" name="Sci. Data">
        <title>Genome assembly of the Korean intertidal mud-creeper Batillaria attramentaria.</title>
        <authorList>
            <person name="Patra A.K."/>
            <person name="Ho P.T."/>
            <person name="Jun S."/>
            <person name="Lee S.J."/>
            <person name="Kim Y."/>
            <person name="Won Y.J."/>
        </authorList>
    </citation>
    <scope>NUCLEOTIDE SEQUENCE [LARGE SCALE GENOMIC DNA]</scope>
    <source>
        <strain evidence="8">Wonlab-2016</strain>
    </source>
</reference>
<keyword evidence="3" id="KW-0677">Repeat</keyword>
<dbReference type="CDD" id="cd00112">
    <property type="entry name" value="LDLa"/>
    <property type="match status" value="1"/>
</dbReference>
<dbReference type="SMART" id="SM00192">
    <property type="entry name" value="LDLa"/>
    <property type="match status" value="2"/>
</dbReference>
<dbReference type="PROSITE" id="PS50068">
    <property type="entry name" value="LDLRA_2"/>
    <property type="match status" value="2"/>
</dbReference>
<dbReference type="InterPro" id="IPR036055">
    <property type="entry name" value="LDL_receptor-like_sf"/>
</dbReference>
<feature type="disulfide bond" evidence="7">
    <location>
        <begin position="166"/>
        <end position="181"/>
    </location>
</feature>